<protein>
    <recommendedName>
        <fullName evidence="4">Dicarboxylate transport domain-containing protein</fullName>
    </recommendedName>
</protein>
<feature type="region of interest" description="Disordered" evidence="1">
    <location>
        <begin position="30"/>
        <end position="58"/>
    </location>
</feature>
<dbReference type="Pfam" id="PF11739">
    <property type="entry name" value="YdbH-like"/>
    <property type="match status" value="1"/>
</dbReference>
<dbReference type="EMBL" id="LSZQ01000046">
    <property type="protein sequence ID" value="KXU35549.1"/>
    <property type="molecule type" value="Genomic_DNA"/>
</dbReference>
<dbReference type="OrthoDB" id="193218at2"/>
<feature type="compositionally biased region" description="Gly residues" evidence="1">
    <location>
        <begin position="46"/>
        <end position="58"/>
    </location>
</feature>
<comment type="caution">
    <text evidence="2">The sequence shown here is derived from an EMBL/GenBank/DDBJ whole genome shotgun (WGS) entry which is preliminary data.</text>
</comment>
<sequence>MRRARLIALCLVLWCVLLLPPPLALGGAAGEGAPGASAPAPKSVAGGAGARGGEGIGHHSGGVPRLALSGEVAGEFAFTSASGEVSVAGPFRVNLSTDESLRAQLSLSAPEASVPGLLLRDLKIEAQADAARRVLEVSVAEFSALGGQVALRPFAIDFSEEAGPPVLSVIAELRGFSLAQLSDFVPETLREASGRISGQIALRWSAAGGLQIGEGALSIHADEAPQITLTAMPGFLTQHTTRRIQILPASFGRLARWLSLENPAYDTMEAVELGTQPLAVESLSVALYPDGPDGPRSAAVSLVARPVSGAVVKRLRFDINVSGPLDQVLRLGATDSVSLNFGAQRAAAAE</sequence>
<dbReference type="STRING" id="1548207.AXK11_06040"/>
<dbReference type="Proteomes" id="UP000070058">
    <property type="component" value="Unassembled WGS sequence"/>
</dbReference>
<name>A0A139SLX0_9BACT</name>
<evidence type="ECO:0008006" key="4">
    <source>
        <dbReference type="Google" id="ProtNLM"/>
    </source>
</evidence>
<evidence type="ECO:0000256" key="1">
    <source>
        <dbReference type="SAM" id="MobiDB-lite"/>
    </source>
</evidence>
<dbReference type="AlphaFoldDB" id="A0A139SLX0"/>
<dbReference type="InterPro" id="IPR021730">
    <property type="entry name" value="YdbH"/>
</dbReference>
<gene>
    <name evidence="2" type="ORF">AXK11_06040</name>
</gene>
<keyword evidence="3" id="KW-1185">Reference proteome</keyword>
<accession>A0A139SLX0</accession>
<reference evidence="3" key="1">
    <citation type="submission" date="2016-02" db="EMBL/GenBank/DDBJ databases">
        <authorList>
            <person name="Sanders J.G."/>
            <person name="Lin J.Y."/>
            <person name="Wertz J.T."/>
            <person name="Russell J.A."/>
            <person name="Moreau C.S."/>
            <person name="Powell S."/>
        </authorList>
    </citation>
    <scope>NUCLEOTIDE SEQUENCE [LARGE SCALE GENOMIC DNA]</scope>
    <source>
        <strain evidence="3">CAG34</strain>
    </source>
</reference>
<evidence type="ECO:0000313" key="3">
    <source>
        <dbReference type="Proteomes" id="UP000070058"/>
    </source>
</evidence>
<evidence type="ECO:0000313" key="2">
    <source>
        <dbReference type="EMBL" id="KXU35549.1"/>
    </source>
</evidence>
<feature type="compositionally biased region" description="Low complexity" evidence="1">
    <location>
        <begin position="34"/>
        <end position="45"/>
    </location>
</feature>
<proteinExistence type="predicted"/>
<organism evidence="2 3">
    <name type="scientific">Cephaloticoccus primus</name>
    <dbReference type="NCBI Taxonomy" id="1548207"/>
    <lineage>
        <taxon>Bacteria</taxon>
        <taxon>Pseudomonadati</taxon>
        <taxon>Verrucomicrobiota</taxon>
        <taxon>Opitutia</taxon>
        <taxon>Opitutales</taxon>
        <taxon>Opitutaceae</taxon>
        <taxon>Cephaloticoccus</taxon>
    </lineage>
</organism>